<dbReference type="InterPro" id="IPR013148">
    <property type="entry name" value="Glyco_hydro_32_N"/>
</dbReference>
<keyword evidence="4" id="KW-0326">Glycosidase</keyword>
<comment type="similarity">
    <text evidence="1">Belongs to the glycosyl hydrolase 32 family.</text>
</comment>
<dbReference type="OrthoDB" id="9759709at2"/>
<dbReference type="PANTHER" id="PTHR43101:SF1">
    <property type="entry name" value="BETA-FRUCTOSIDASE"/>
    <property type="match status" value="1"/>
</dbReference>
<dbReference type="AlphaFoldDB" id="A0A1M4WC77"/>
<dbReference type="RefSeq" id="WP_073349377.1">
    <property type="nucleotide sequence ID" value="NZ_FQVD01000006.1"/>
</dbReference>
<name>A0A1M4WC77_9BACE</name>
<dbReference type="EC" id="3.2.1.26" evidence="2"/>
<evidence type="ECO:0000256" key="1">
    <source>
        <dbReference type="ARBA" id="ARBA00009902"/>
    </source>
</evidence>
<evidence type="ECO:0000256" key="2">
    <source>
        <dbReference type="ARBA" id="ARBA00012758"/>
    </source>
</evidence>
<evidence type="ECO:0000256" key="5">
    <source>
        <dbReference type="SAM" id="SignalP"/>
    </source>
</evidence>
<dbReference type="Pfam" id="PF00251">
    <property type="entry name" value="Glyco_hydro_32N"/>
    <property type="match status" value="1"/>
</dbReference>
<gene>
    <name evidence="7" type="ORF">SAMN05444349_10653</name>
</gene>
<dbReference type="InterPro" id="IPR051214">
    <property type="entry name" value="GH32_Enzymes"/>
</dbReference>
<dbReference type="GO" id="GO:0005975">
    <property type="term" value="P:carbohydrate metabolic process"/>
    <property type="evidence" value="ECO:0007669"/>
    <property type="project" value="InterPro"/>
</dbReference>
<feature type="signal peptide" evidence="5">
    <location>
        <begin position="1"/>
        <end position="20"/>
    </location>
</feature>
<reference evidence="7 8" key="1">
    <citation type="submission" date="2016-11" db="EMBL/GenBank/DDBJ databases">
        <authorList>
            <person name="Jaros S."/>
            <person name="Januszkiewicz K."/>
            <person name="Wedrychowicz H."/>
        </authorList>
    </citation>
    <scope>NUCLEOTIDE SEQUENCE [LARGE SCALE GENOMIC DNA]</scope>
    <source>
        <strain evidence="7 8">DSM 26883</strain>
    </source>
</reference>
<evidence type="ECO:0000259" key="6">
    <source>
        <dbReference type="Pfam" id="PF00251"/>
    </source>
</evidence>
<proteinExistence type="inferred from homology"/>
<protein>
    <recommendedName>
        <fullName evidence="2">beta-fructofuranosidase</fullName>
        <ecNumber evidence="2">3.2.1.26</ecNumber>
    </recommendedName>
</protein>
<dbReference type="InterPro" id="IPR001362">
    <property type="entry name" value="Glyco_hydro_32"/>
</dbReference>
<dbReference type="SMART" id="SM00640">
    <property type="entry name" value="Glyco_32"/>
    <property type="match status" value="1"/>
</dbReference>
<dbReference type="EMBL" id="FQVD01000006">
    <property type="protein sequence ID" value="SHE78750.1"/>
    <property type="molecule type" value="Genomic_DNA"/>
</dbReference>
<feature type="domain" description="Glycosyl hydrolase family 32 N-terminal" evidence="6">
    <location>
        <begin position="51"/>
        <end position="300"/>
    </location>
</feature>
<dbReference type="PANTHER" id="PTHR43101">
    <property type="entry name" value="BETA-FRUCTOSIDASE"/>
    <property type="match status" value="1"/>
</dbReference>
<dbReference type="GO" id="GO:0004564">
    <property type="term" value="F:beta-fructofuranosidase activity"/>
    <property type="evidence" value="ECO:0007669"/>
    <property type="project" value="UniProtKB-EC"/>
</dbReference>
<dbReference type="Gene3D" id="2.115.10.20">
    <property type="entry name" value="Glycosyl hydrolase domain, family 43"/>
    <property type="match status" value="1"/>
</dbReference>
<dbReference type="Proteomes" id="UP000184436">
    <property type="component" value="Unassembled WGS sequence"/>
</dbReference>
<accession>A0A1M4WC77</accession>
<feature type="chain" id="PRO_5030031141" description="beta-fructofuranosidase" evidence="5">
    <location>
        <begin position="21"/>
        <end position="496"/>
    </location>
</feature>
<dbReference type="SUPFAM" id="SSF75005">
    <property type="entry name" value="Arabinanase/levansucrase/invertase"/>
    <property type="match status" value="1"/>
</dbReference>
<keyword evidence="5" id="KW-0732">Signal</keyword>
<keyword evidence="8" id="KW-1185">Reference proteome</keyword>
<sequence>MRVKLLLSLTLFAMSISAQVVKDYNPAIQRTTNLQYFKPVENRLFTGDCMPYYHEGTFYIYWLLDEGHHAGLGGLGGHQWALSTSKDLVEWKHYPVAVGIDEDWEKSICTGSVIADKGKFYAFYSTRVQDNDGKVHEQLSYAMSEDGGVSFAKQAPNPFYYAPEECVSRDFRDPKVFKDDKGAYHLFISGYKKEPELEGFGGYLVHLISTNLKDWKEVTSPLTGQVATPECSDYFHWNGWYYLLYSIGGDTYYVKSRKPYGPWEYPTTQAFVESWASVYKTAEYKDNRRIAVAYMPCRSNNKDFDGPIWGGNMLLREVVQEPDGTLNTKFLSESLPAMTLIQMPEVEIPADSKTVSYSNGKLTLNSPNGTSVASLSELPVNYRITMKIKPLTNYDEIGLFVRATDSRDRGYKVELNANKESAFIYNTGINTVKNLRGEITLDLILKDEFIDMNINGKRSIINRLPEKKGHKLFFFLKNGSAEIKDIKISQWSNDIW</sequence>
<dbReference type="STRING" id="871325.SAMN05444349_10653"/>
<evidence type="ECO:0000313" key="7">
    <source>
        <dbReference type="EMBL" id="SHE78750.1"/>
    </source>
</evidence>
<evidence type="ECO:0000256" key="4">
    <source>
        <dbReference type="ARBA" id="ARBA00023295"/>
    </source>
</evidence>
<keyword evidence="3 7" id="KW-0378">Hydrolase</keyword>
<dbReference type="InterPro" id="IPR023296">
    <property type="entry name" value="Glyco_hydro_beta-prop_sf"/>
</dbReference>
<organism evidence="7 8">
    <name type="scientific">Bacteroides faecichinchillae</name>
    <dbReference type="NCBI Taxonomy" id="871325"/>
    <lineage>
        <taxon>Bacteria</taxon>
        <taxon>Pseudomonadati</taxon>
        <taxon>Bacteroidota</taxon>
        <taxon>Bacteroidia</taxon>
        <taxon>Bacteroidales</taxon>
        <taxon>Bacteroidaceae</taxon>
        <taxon>Bacteroides</taxon>
    </lineage>
</organism>
<evidence type="ECO:0000313" key="8">
    <source>
        <dbReference type="Proteomes" id="UP000184436"/>
    </source>
</evidence>
<evidence type="ECO:0000256" key="3">
    <source>
        <dbReference type="ARBA" id="ARBA00022801"/>
    </source>
</evidence>